<sequence>MGFGKDKAVGGRHRMPARGTFGRGGQQRDLHMRAVNLAIGIAHIHQVIGRLNHTHGGYLHRLFSPQLYNGERSIGQVAQRHQCMGNTELIAHIKGSGEGGPLHVQRLAVVLHIAGGNAAAVHIQVHVGMVKGLEDVGYAAPLVVVKHPVEHHIGHLHGLRRGNQATMPLATVTP</sequence>
<reference evidence="2 3" key="1">
    <citation type="journal article" date="2013" name="Genome Announc.">
        <title>Draft Genome Sequence of Cesiribacter andamanensis Strain AMV16T, Isolated from a Soil Sample from a Mud Volcano in the Andaman Islands, India.</title>
        <authorList>
            <person name="Shivaji S."/>
            <person name="Ara S."/>
            <person name="Begum Z."/>
            <person name="Srinivas T.N."/>
            <person name="Singh A."/>
            <person name="Kumar Pinnaka A."/>
        </authorList>
    </citation>
    <scope>NUCLEOTIDE SEQUENCE [LARGE SCALE GENOMIC DNA]</scope>
    <source>
        <strain evidence="2 3">AMV16</strain>
    </source>
</reference>
<name>M7MZ31_9BACT</name>
<keyword evidence="3" id="KW-1185">Reference proteome</keyword>
<comment type="caution">
    <text evidence="2">The sequence shown here is derived from an EMBL/GenBank/DDBJ whole genome shotgun (WGS) entry which is preliminary data.</text>
</comment>
<dbReference type="AlphaFoldDB" id="M7MZ31"/>
<proteinExistence type="predicted"/>
<dbReference type="Proteomes" id="UP000011910">
    <property type="component" value="Unassembled WGS sequence"/>
</dbReference>
<evidence type="ECO:0000256" key="1">
    <source>
        <dbReference type="SAM" id="MobiDB-lite"/>
    </source>
</evidence>
<dbReference type="EMBL" id="AODQ01000095">
    <property type="protein sequence ID" value="EMR01703.1"/>
    <property type="molecule type" value="Genomic_DNA"/>
</dbReference>
<accession>M7MZ31</accession>
<protein>
    <submittedName>
        <fullName evidence="2">Uncharacterized protein</fullName>
    </submittedName>
</protein>
<evidence type="ECO:0000313" key="2">
    <source>
        <dbReference type="EMBL" id="EMR01703.1"/>
    </source>
</evidence>
<organism evidence="2 3">
    <name type="scientific">Cesiribacter andamanensis AMV16</name>
    <dbReference type="NCBI Taxonomy" id="1279009"/>
    <lineage>
        <taxon>Bacteria</taxon>
        <taxon>Pseudomonadati</taxon>
        <taxon>Bacteroidota</taxon>
        <taxon>Cytophagia</taxon>
        <taxon>Cytophagales</taxon>
        <taxon>Cesiribacteraceae</taxon>
        <taxon>Cesiribacter</taxon>
    </lineage>
</organism>
<gene>
    <name evidence="2" type="ORF">ADICEAN_03158</name>
</gene>
<evidence type="ECO:0000313" key="3">
    <source>
        <dbReference type="Proteomes" id="UP000011910"/>
    </source>
</evidence>
<feature type="region of interest" description="Disordered" evidence="1">
    <location>
        <begin position="1"/>
        <end position="26"/>
    </location>
</feature>